<dbReference type="InterPro" id="IPR025388">
    <property type="entry name" value="Alginate_export_dom"/>
</dbReference>
<dbReference type="EMBL" id="JBHSCX010000006">
    <property type="protein sequence ID" value="MFC4362333.1"/>
    <property type="molecule type" value="Genomic_DNA"/>
</dbReference>
<feature type="domain" description="Alginate export" evidence="2">
    <location>
        <begin position="35"/>
        <end position="161"/>
    </location>
</feature>
<feature type="signal peptide" evidence="1">
    <location>
        <begin position="1"/>
        <end position="21"/>
    </location>
</feature>
<dbReference type="RefSeq" id="WP_290260632.1">
    <property type="nucleotide sequence ID" value="NZ_JAUFQG010000004.1"/>
</dbReference>
<feature type="chain" id="PRO_5046359653" evidence="1">
    <location>
        <begin position="22"/>
        <end position="392"/>
    </location>
</feature>
<evidence type="ECO:0000256" key="1">
    <source>
        <dbReference type="SAM" id="SignalP"/>
    </source>
</evidence>
<name>A0ABV8V3M2_9GAMM</name>
<evidence type="ECO:0000313" key="4">
    <source>
        <dbReference type="Proteomes" id="UP001595840"/>
    </source>
</evidence>
<accession>A0ABV8V3M2</accession>
<evidence type="ECO:0000259" key="2">
    <source>
        <dbReference type="Pfam" id="PF13372"/>
    </source>
</evidence>
<sequence>MKKVYLSLAIAAAASSPYALADSALETFMKESKTNIDFRYRFESVEQDGIDKDAVANTLRSRLSFVSGNVSGFSLGLEFDDVHHLGDDNFNSTSNGNSTYPVVADPDGTDINQFYAKYVSGSFAATGGRQRINLDDQRFVGGVAWRQNEQTYDGARLQFGSGSLSGEYSYVSQVNRIFGPEGANATLDGDVHLLNAAWSLSDAQKVVGFYYDMDFENAAAASNQTYGLRYEGKFKPASVIASYAAQSEAGDGAEYSTDYYLLEAKGVLAEKFNWTVGYEVLGSDDGAKGFQTPLATGHKFQGFADKFLGTPANGVEDAYIGAGANVGPLKLALTYHDFKAAEGSANYGTEWDAVIAYPINKQVTTLLKFADYQAKDYASDTQKIWLQVQISL</sequence>
<keyword evidence="4" id="KW-1185">Reference proteome</keyword>
<keyword evidence="1" id="KW-0732">Signal</keyword>
<gene>
    <name evidence="3" type="ORF">ACFOX3_08465</name>
</gene>
<evidence type="ECO:0000313" key="3">
    <source>
        <dbReference type="EMBL" id="MFC4362333.1"/>
    </source>
</evidence>
<organism evidence="3 4">
    <name type="scientific">Simiduia curdlanivorans</name>
    <dbReference type="NCBI Taxonomy" id="1492769"/>
    <lineage>
        <taxon>Bacteria</taxon>
        <taxon>Pseudomonadati</taxon>
        <taxon>Pseudomonadota</taxon>
        <taxon>Gammaproteobacteria</taxon>
        <taxon>Cellvibrionales</taxon>
        <taxon>Cellvibrionaceae</taxon>
        <taxon>Simiduia</taxon>
    </lineage>
</organism>
<proteinExistence type="predicted"/>
<dbReference type="Pfam" id="PF13372">
    <property type="entry name" value="Alginate_exp"/>
    <property type="match status" value="1"/>
</dbReference>
<reference evidence="4" key="1">
    <citation type="journal article" date="2019" name="Int. J. Syst. Evol. Microbiol.">
        <title>The Global Catalogue of Microorganisms (GCM) 10K type strain sequencing project: providing services to taxonomists for standard genome sequencing and annotation.</title>
        <authorList>
            <consortium name="The Broad Institute Genomics Platform"/>
            <consortium name="The Broad Institute Genome Sequencing Center for Infectious Disease"/>
            <person name="Wu L."/>
            <person name="Ma J."/>
        </authorList>
    </citation>
    <scope>NUCLEOTIDE SEQUENCE [LARGE SCALE GENOMIC DNA]</scope>
    <source>
        <strain evidence="4">CECT 8570</strain>
    </source>
</reference>
<protein>
    <submittedName>
        <fullName evidence="3">Alginate export family protein</fullName>
    </submittedName>
</protein>
<comment type="caution">
    <text evidence="3">The sequence shown here is derived from an EMBL/GenBank/DDBJ whole genome shotgun (WGS) entry which is preliminary data.</text>
</comment>
<dbReference type="Proteomes" id="UP001595840">
    <property type="component" value="Unassembled WGS sequence"/>
</dbReference>